<dbReference type="HAMAP" id="MF_01925">
    <property type="entry name" value="P5C_reductase"/>
    <property type="match status" value="1"/>
</dbReference>
<dbReference type="InterPro" id="IPR008927">
    <property type="entry name" value="6-PGluconate_DH-like_C_sf"/>
</dbReference>
<evidence type="ECO:0000256" key="4">
    <source>
        <dbReference type="HAMAP-Rule" id="MF_01925"/>
    </source>
</evidence>
<dbReference type="PANTHER" id="PTHR11645">
    <property type="entry name" value="PYRROLINE-5-CARBOXYLATE REDUCTASE"/>
    <property type="match status" value="1"/>
</dbReference>
<gene>
    <name evidence="4" type="primary">proC</name>
    <name evidence="8" type="ORF">JOF43_003122</name>
</gene>
<evidence type="ECO:0000313" key="8">
    <source>
        <dbReference type="EMBL" id="MBP2383133.1"/>
    </source>
</evidence>
<dbReference type="Pfam" id="PF03807">
    <property type="entry name" value="F420_oxidored"/>
    <property type="match status" value="1"/>
</dbReference>
<dbReference type="PIRSF" id="PIRSF000193">
    <property type="entry name" value="Pyrrol-5-carb_rd"/>
    <property type="match status" value="1"/>
</dbReference>
<evidence type="ECO:0000259" key="6">
    <source>
        <dbReference type="Pfam" id="PF03807"/>
    </source>
</evidence>
<dbReference type="PANTHER" id="PTHR11645:SF0">
    <property type="entry name" value="PYRROLINE-5-CARBOXYLATE REDUCTASE 3"/>
    <property type="match status" value="1"/>
</dbReference>
<dbReference type="Proteomes" id="UP001519290">
    <property type="component" value="Unassembled WGS sequence"/>
</dbReference>
<reference evidence="8 9" key="1">
    <citation type="submission" date="2021-03" db="EMBL/GenBank/DDBJ databases">
        <title>Sequencing the genomes of 1000 actinobacteria strains.</title>
        <authorList>
            <person name="Klenk H.-P."/>
        </authorList>
    </citation>
    <scope>NUCLEOTIDE SEQUENCE [LARGE SCALE GENOMIC DNA]</scope>
    <source>
        <strain evidence="8 9">DSM 14566</strain>
    </source>
</reference>
<keyword evidence="9" id="KW-1185">Reference proteome</keyword>
<dbReference type="SUPFAM" id="SSF51735">
    <property type="entry name" value="NAD(P)-binding Rossmann-fold domains"/>
    <property type="match status" value="1"/>
</dbReference>
<dbReference type="Pfam" id="PF14748">
    <property type="entry name" value="P5CR_dimer"/>
    <property type="match status" value="1"/>
</dbReference>
<evidence type="ECO:0000256" key="5">
    <source>
        <dbReference type="NCBIfam" id="TIGR00112"/>
    </source>
</evidence>
<keyword evidence="4" id="KW-0028">Amino-acid biosynthesis</keyword>
<evidence type="ECO:0000256" key="1">
    <source>
        <dbReference type="ARBA" id="ARBA00005525"/>
    </source>
</evidence>
<comment type="similarity">
    <text evidence="1 4">Belongs to the pyrroline-5-carboxylate reductase family.</text>
</comment>
<sequence>MTESAATPQTTPADAQGPDLSGVRIALIGAGNMGGPVARTFLSAGVRAENLQVVNSSAASSERAAAELGATAAGSRGDALEGADVVVLGVKPYQILDLASEVREQLPAGAVVISLAAGVTLAAIEQALADGQSVVRAMPNTPISVGEGAVGLMRGSVVTDEQHELVHALFAGAGVAVDITEEQVHAFIGAAGSLSAFAFVIIEAMTDEAVRLGLKRDLAASLVQQTMRGAATMLTESGTHPAVAKNGVSSPGGTTVQGLAALEREGVRSGVAAAMAAAAQKSREMTGE</sequence>
<comment type="catalytic activity">
    <reaction evidence="4">
        <text>L-proline + NADP(+) = (S)-1-pyrroline-5-carboxylate + NADPH + 2 H(+)</text>
        <dbReference type="Rhea" id="RHEA:14109"/>
        <dbReference type="ChEBI" id="CHEBI:15378"/>
        <dbReference type="ChEBI" id="CHEBI:17388"/>
        <dbReference type="ChEBI" id="CHEBI:57783"/>
        <dbReference type="ChEBI" id="CHEBI:58349"/>
        <dbReference type="ChEBI" id="CHEBI:60039"/>
        <dbReference type="EC" id="1.5.1.2"/>
    </reaction>
</comment>
<dbReference type="Gene3D" id="3.40.50.720">
    <property type="entry name" value="NAD(P)-binding Rossmann-like Domain"/>
    <property type="match status" value="1"/>
</dbReference>
<dbReference type="InterPro" id="IPR000304">
    <property type="entry name" value="Pyrroline-COOH_reductase"/>
</dbReference>
<name>A0ABS4X414_9MICO</name>
<dbReference type="EMBL" id="JAGIOD010000002">
    <property type="protein sequence ID" value="MBP2383133.1"/>
    <property type="molecule type" value="Genomic_DNA"/>
</dbReference>
<dbReference type="InterPro" id="IPR036291">
    <property type="entry name" value="NAD(P)-bd_dom_sf"/>
</dbReference>
<dbReference type="NCBIfam" id="TIGR00112">
    <property type="entry name" value="proC"/>
    <property type="match status" value="1"/>
</dbReference>
<keyword evidence="2 4" id="KW-0521">NADP</keyword>
<evidence type="ECO:0000256" key="2">
    <source>
        <dbReference type="ARBA" id="ARBA00022857"/>
    </source>
</evidence>
<protein>
    <recommendedName>
        <fullName evidence="4 5">Pyrroline-5-carboxylate reductase</fullName>
        <shortName evidence="4">P5C reductase</shortName>
        <shortName evidence="4">P5CR</shortName>
        <ecNumber evidence="4 5">1.5.1.2</ecNumber>
    </recommendedName>
    <alternativeName>
        <fullName evidence="4">PCA reductase</fullName>
    </alternativeName>
</protein>
<comment type="subcellular location">
    <subcellularLocation>
        <location evidence="4">Cytoplasm</location>
    </subcellularLocation>
</comment>
<dbReference type="EC" id="1.5.1.2" evidence="4 5"/>
<comment type="function">
    <text evidence="4">Catalyzes the reduction of 1-pyrroline-5-carboxylate (PCA) to L-proline.</text>
</comment>
<accession>A0ABS4X414</accession>
<proteinExistence type="inferred from homology"/>
<dbReference type="GO" id="GO:0004735">
    <property type="term" value="F:pyrroline-5-carboxylate reductase activity"/>
    <property type="evidence" value="ECO:0007669"/>
    <property type="project" value="UniProtKB-EC"/>
</dbReference>
<evidence type="ECO:0000313" key="9">
    <source>
        <dbReference type="Proteomes" id="UP001519290"/>
    </source>
</evidence>
<organism evidence="8 9">
    <name type="scientific">Brachybacterium sacelli</name>
    <dbReference type="NCBI Taxonomy" id="173364"/>
    <lineage>
        <taxon>Bacteria</taxon>
        <taxon>Bacillati</taxon>
        <taxon>Actinomycetota</taxon>
        <taxon>Actinomycetes</taxon>
        <taxon>Micrococcales</taxon>
        <taxon>Dermabacteraceae</taxon>
        <taxon>Brachybacterium</taxon>
    </lineage>
</organism>
<keyword evidence="4" id="KW-0963">Cytoplasm</keyword>
<feature type="domain" description="Pyrroline-5-carboxylate reductase catalytic N-terminal" evidence="6">
    <location>
        <begin position="24"/>
        <end position="118"/>
    </location>
</feature>
<dbReference type="InterPro" id="IPR029036">
    <property type="entry name" value="P5CR_dimer"/>
</dbReference>
<dbReference type="RefSeq" id="WP_209903736.1">
    <property type="nucleotide sequence ID" value="NZ_BAAAJW010000005.1"/>
</dbReference>
<feature type="domain" description="Pyrroline-5-carboxylate reductase dimerisation" evidence="7">
    <location>
        <begin position="181"/>
        <end position="285"/>
    </location>
</feature>
<comment type="caution">
    <text evidence="8">The sequence shown here is derived from an EMBL/GenBank/DDBJ whole genome shotgun (WGS) entry which is preliminary data.</text>
</comment>
<dbReference type="Gene3D" id="1.10.3730.10">
    <property type="entry name" value="ProC C-terminal domain-like"/>
    <property type="match status" value="1"/>
</dbReference>
<comment type="catalytic activity">
    <reaction evidence="4">
        <text>L-proline + NAD(+) = (S)-1-pyrroline-5-carboxylate + NADH + 2 H(+)</text>
        <dbReference type="Rhea" id="RHEA:14105"/>
        <dbReference type="ChEBI" id="CHEBI:15378"/>
        <dbReference type="ChEBI" id="CHEBI:17388"/>
        <dbReference type="ChEBI" id="CHEBI:57540"/>
        <dbReference type="ChEBI" id="CHEBI:57945"/>
        <dbReference type="ChEBI" id="CHEBI:60039"/>
        <dbReference type="EC" id="1.5.1.2"/>
    </reaction>
</comment>
<dbReference type="InterPro" id="IPR028939">
    <property type="entry name" value="P5C_Rdtase_cat_N"/>
</dbReference>
<evidence type="ECO:0000259" key="7">
    <source>
        <dbReference type="Pfam" id="PF14748"/>
    </source>
</evidence>
<comment type="pathway">
    <text evidence="4">Amino-acid biosynthesis; L-proline biosynthesis; L-proline from L-glutamate 5-semialdehyde: step 1/1.</text>
</comment>
<dbReference type="SUPFAM" id="SSF48179">
    <property type="entry name" value="6-phosphogluconate dehydrogenase C-terminal domain-like"/>
    <property type="match status" value="1"/>
</dbReference>
<keyword evidence="3 4" id="KW-0560">Oxidoreductase</keyword>
<evidence type="ECO:0000256" key="3">
    <source>
        <dbReference type="ARBA" id="ARBA00023002"/>
    </source>
</evidence>
<keyword evidence="4" id="KW-0641">Proline biosynthesis</keyword>